<proteinExistence type="predicted"/>
<name>A0A0L8GRC8_OCTBM</name>
<evidence type="ECO:0000313" key="1">
    <source>
        <dbReference type="EMBL" id="KOF79538.1"/>
    </source>
</evidence>
<accession>A0A0L8GRC8</accession>
<organism evidence="1">
    <name type="scientific">Octopus bimaculoides</name>
    <name type="common">California two-spotted octopus</name>
    <dbReference type="NCBI Taxonomy" id="37653"/>
    <lineage>
        <taxon>Eukaryota</taxon>
        <taxon>Metazoa</taxon>
        <taxon>Spiralia</taxon>
        <taxon>Lophotrochozoa</taxon>
        <taxon>Mollusca</taxon>
        <taxon>Cephalopoda</taxon>
        <taxon>Coleoidea</taxon>
        <taxon>Octopodiformes</taxon>
        <taxon>Octopoda</taxon>
        <taxon>Incirrata</taxon>
        <taxon>Octopodidae</taxon>
        <taxon>Octopus</taxon>
    </lineage>
</organism>
<dbReference type="AlphaFoldDB" id="A0A0L8GRC8"/>
<reference evidence="1" key="1">
    <citation type="submission" date="2015-07" db="EMBL/GenBank/DDBJ databases">
        <title>MeaNS - Measles Nucleotide Surveillance Program.</title>
        <authorList>
            <person name="Tran T."/>
            <person name="Druce J."/>
        </authorList>
    </citation>
    <scope>NUCLEOTIDE SEQUENCE</scope>
    <source>
        <strain evidence="1">UCB-OBI-ISO-001</strain>
        <tissue evidence="1">Gonad</tissue>
    </source>
</reference>
<protein>
    <submittedName>
        <fullName evidence="1">Uncharacterized protein</fullName>
    </submittedName>
</protein>
<gene>
    <name evidence="1" type="ORF">OCBIM_22029305mg</name>
</gene>
<dbReference type="EMBL" id="KQ420703">
    <property type="protein sequence ID" value="KOF79538.1"/>
    <property type="molecule type" value="Genomic_DNA"/>
</dbReference>
<sequence length="107" mass="12278">MYYIILYLHKHKSVSSPVALRENLRSLTTTTAIIIITNINNDIDQKDSGIYTKTNLTCNLGGFLRNGIMMLSTFRSQYLGPHHITPCKTLHTFLTHREKSHSEPKYV</sequence>